<dbReference type="GO" id="GO:0008324">
    <property type="term" value="F:monoatomic cation transmembrane transporter activity"/>
    <property type="evidence" value="ECO:0007669"/>
    <property type="project" value="InterPro"/>
</dbReference>
<dbReference type="GO" id="GO:0006829">
    <property type="term" value="P:zinc ion transport"/>
    <property type="evidence" value="ECO:0007669"/>
    <property type="project" value="InterPro"/>
</dbReference>
<dbReference type="SUPFAM" id="SSF161111">
    <property type="entry name" value="Cation efflux protein transmembrane domain-like"/>
    <property type="match status" value="1"/>
</dbReference>
<keyword evidence="9" id="KW-1185">Reference proteome</keyword>
<keyword evidence="2" id="KW-0813">Transport</keyword>
<dbReference type="Pfam" id="PF01545">
    <property type="entry name" value="Cation_efflux"/>
    <property type="match status" value="1"/>
</dbReference>
<keyword evidence="3 6" id="KW-0812">Transmembrane</keyword>
<dbReference type="RefSeq" id="WP_191124163.1">
    <property type="nucleotide sequence ID" value="NZ_JACXWY010000005.1"/>
</dbReference>
<evidence type="ECO:0000313" key="8">
    <source>
        <dbReference type="EMBL" id="MBD3846163.1"/>
    </source>
</evidence>
<dbReference type="Gene3D" id="3.30.70.1350">
    <property type="entry name" value="Cation efflux protein, cytoplasmic domain"/>
    <property type="match status" value="1"/>
</dbReference>
<evidence type="ECO:0000256" key="4">
    <source>
        <dbReference type="ARBA" id="ARBA00022989"/>
    </source>
</evidence>
<sequence length="314" mass="33856">MAAHAGSKTVIYSALAGNLLIALTKFIAAVWTGSSAILSEGIHSLVDTGNGVLLLYGLNRAARPPDLTHPFGHGRELYFWSFIVALLVFAVGAGVSFYEGVAHIIEPHPATNLTVSYVVLGLSVLFEGYSWRVALKEFRTAKGELSYFAAVRQSKDPSVFTVLFEDTAALLGLVVAFLGITAAAYFDRPELDGVASILIGVILAATAIFLARESKALLMGEAALPHVQKEIMAAVSGDPDIERVNGMTTVHLGPDQIVVALSLEFKDDRSTADIEDCVERIEAKLRERRSDIASVFVKPQTSAVWRQRRAELAD</sequence>
<proteinExistence type="predicted"/>
<feature type="domain" description="Cation efflux protein transmembrane" evidence="7">
    <location>
        <begin position="13"/>
        <end position="219"/>
    </location>
</feature>
<comment type="caution">
    <text evidence="8">The sequence shown here is derived from an EMBL/GenBank/DDBJ whole genome shotgun (WGS) entry which is preliminary data.</text>
</comment>
<comment type="subcellular location">
    <subcellularLocation>
        <location evidence="1">Membrane</location>
        <topology evidence="1">Multi-pass membrane protein</topology>
    </subcellularLocation>
</comment>
<dbReference type="Proteomes" id="UP000619295">
    <property type="component" value="Unassembled WGS sequence"/>
</dbReference>
<evidence type="ECO:0000256" key="3">
    <source>
        <dbReference type="ARBA" id="ARBA00022692"/>
    </source>
</evidence>
<feature type="transmembrane region" description="Helical" evidence="6">
    <location>
        <begin position="162"/>
        <end position="185"/>
    </location>
</feature>
<feature type="transmembrane region" description="Helical" evidence="6">
    <location>
        <begin position="12"/>
        <end position="31"/>
    </location>
</feature>
<evidence type="ECO:0000313" key="9">
    <source>
        <dbReference type="Proteomes" id="UP000619295"/>
    </source>
</evidence>
<dbReference type="InterPro" id="IPR002524">
    <property type="entry name" value="Cation_efflux"/>
</dbReference>
<reference evidence="8" key="1">
    <citation type="submission" date="2020-09" db="EMBL/GenBank/DDBJ databases">
        <title>Bosea spartocytisi sp. nov. a root nodule endophyte of Spartocytisus supranubius in the high mountain ecosystem fo the Teide National Park (Canary Islands, Spain).</title>
        <authorList>
            <person name="Pulido-Suarez L."/>
            <person name="Peix A."/>
            <person name="Igual J.M."/>
            <person name="Socas-Perez N."/>
            <person name="Velazquez E."/>
            <person name="Flores-Felix J.D."/>
            <person name="Leon-Barrios M."/>
        </authorList>
    </citation>
    <scope>NUCLEOTIDE SEQUENCE</scope>
    <source>
        <strain evidence="8">SSUT16</strain>
    </source>
</reference>
<protein>
    <submittedName>
        <fullName evidence="8">Cation transporter</fullName>
    </submittedName>
</protein>
<name>A0A927I175_9HYPH</name>
<keyword evidence="5 6" id="KW-0472">Membrane</keyword>
<evidence type="ECO:0000256" key="6">
    <source>
        <dbReference type="SAM" id="Phobius"/>
    </source>
</evidence>
<evidence type="ECO:0000259" key="7">
    <source>
        <dbReference type="Pfam" id="PF01545"/>
    </source>
</evidence>
<evidence type="ECO:0000256" key="5">
    <source>
        <dbReference type="ARBA" id="ARBA00023136"/>
    </source>
</evidence>
<dbReference type="PANTHER" id="PTHR13414:SF9">
    <property type="entry name" value="PROTON-COUPLED ZINC ANTIPORTER SLC30A9, MITOCHONDRIAL"/>
    <property type="match status" value="1"/>
</dbReference>
<dbReference type="InterPro" id="IPR036837">
    <property type="entry name" value="Cation_efflux_CTD_sf"/>
</dbReference>
<dbReference type="InterPro" id="IPR027469">
    <property type="entry name" value="Cation_efflux_TMD_sf"/>
</dbReference>
<dbReference type="SUPFAM" id="SSF160240">
    <property type="entry name" value="Cation efflux protein cytoplasmic domain-like"/>
    <property type="match status" value="1"/>
</dbReference>
<keyword evidence="4 6" id="KW-1133">Transmembrane helix</keyword>
<organism evidence="8 9">
    <name type="scientific">Bosea spartocytisi</name>
    <dbReference type="NCBI Taxonomy" id="2773451"/>
    <lineage>
        <taxon>Bacteria</taxon>
        <taxon>Pseudomonadati</taxon>
        <taxon>Pseudomonadota</taxon>
        <taxon>Alphaproteobacteria</taxon>
        <taxon>Hyphomicrobiales</taxon>
        <taxon>Boseaceae</taxon>
        <taxon>Bosea</taxon>
    </lineage>
</organism>
<gene>
    <name evidence="8" type="ORF">IED13_10680</name>
</gene>
<dbReference type="InterPro" id="IPR040177">
    <property type="entry name" value="SLC30A9"/>
</dbReference>
<dbReference type="PANTHER" id="PTHR13414">
    <property type="entry name" value="HUEL-CATION TRANSPORTER"/>
    <property type="match status" value="1"/>
</dbReference>
<accession>A0A927I175</accession>
<feature type="transmembrane region" description="Helical" evidence="6">
    <location>
        <begin position="77"/>
        <end position="98"/>
    </location>
</feature>
<dbReference type="Gene3D" id="1.20.1510.10">
    <property type="entry name" value="Cation efflux protein transmembrane domain"/>
    <property type="match status" value="1"/>
</dbReference>
<dbReference type="NCBIfam" id="TIGR01297">
    <property type="entry name" value="CDF"/>
    <property type="match status" value="1"/>
</dbReference>
<feature type="transmembrane region" description="Helical" evidence="6">
    <location>
        <begin position="191"/>
        <end position="211"/>
    </location>
</feature>
<evidence type="ECO:0000256" key="2">
    <source>
        <dbReference type="ARBA" id="ARBA00022448"/>
    </source>
</evidence>
<dbReference type="EMBL" id="JACXWY010000005">
    <property type="protein sequence ID" value="MBD3846163.1"/>
    <property type="molecule type" value="Genomic_DNA"/>
</dbReference>
<dbReference type="AlphaFoldDB" id="A0A927I175"/>
<feature type="transmembrane region" description="Helical" evidence="6">
    <location>
        <begin position="110"/>
        <end position="129"/>
    </location>
</feature>
<dbReference type="InterPro" id="IPR058533">
    <property type="entry name" value="Cation_efflux_TM"/>
</dbReference>
<evidence type="ECO:0000256" key="1">
    <source>
        <dbReference type="ARBA" id="ARBA00004141"/>
    </source>
</evidence>
<dbReference type="GO" id="GO:0016020">
    <property type="term" value="C:membrane"/>
    <property type="evidence" value="ECO:0007669"/>
    <property type="project" value="UniProtKB-SubCell"/>
</dbReference>